<keyword evidence="2" id="KW-0479">Metal-binding</keyword>
<dbReference type="EMBL" id="CP013652">
    <property type="protein sequence ID" value="ALS23572.1"/>
    <property type="molecule type" value="Genomic_DNA"/>
</dbReference>
<dbReference type="GO" id="GO:0051539">
    <property type="term" value="F:4 iron, 4 sulfur cluster binding"/>
    <property type="evidence" value="ECO:0007669"/>
    <property type="project" value="UniProtKB-KW"/>
</dbReference>
<dbReference type="Proteomes" id="UP000061660">
    <property type="component" value="Chromosome"/>
</dbReference>
<evidence type="ECO:0000256" key="3">
    <source>
        <dbReference type="ARBA" id="ARBA00023002"/>
    </source>
</evidence>
<proteinExistence type="predicted"/>
<gene>
    <name evidence="6" type="ORF">IJ22_32030</name>
</gene>
<keyword evidence="1" id="KW-0004">4Fe-4S</keyword>
<dbReference type="SUPFAM" id="SSF51905">
    <property type="entry name" value="FAD/NAD(P)-binding domain"/>
    <property type="match status" value="1"/>
</dbReference>
<dbReference type="PATRIC" id="fig|162209.4.peg.3429"/>
<evidence type="ECO:0000256" key="2">
    <source>
        <dbReference type="ARBA" id="ARBA00022723"/>
    </source>
</evidence>
<protein>
    <submittedName>
        <fullName evidence="6">FAD dependent oxidoreductase</fullName>
    </submittedName>
</protein>
<dbReference type="Pfam" id="PF12831">
    <property type="entry name" value="FAD_oxidored"/>
    <property type="match status" value="1"/>
</dbReference>
<evidence type="ECO:0000256" key="5">
    <source>
        <dbReference type="ARBA" id="ARBA00023014"/>
    </source>
</evidence>
<dbReference type="GO" id="GO:0046872">
    <property type="term" value="F:metal ion binding"/>
    <property type="evidence" value="ECO:0007669"/>
    <property type="project" value="UniProtKB-KW"/>
</dbReference>
<dbReference type="InterPro" id="IPR036188">
    <property type="entry name" value="FAD/NAD-bd_sf"/>
</dbReference>
<evidence type="ECO:0000313" key="7">
    <source>
        <dbReference type="Proteomes" id="UP000061660"/>
    </source>
</evidence>
<accession>A0A0U2W4V9</accession>
<keyword evidence="5" id="KW-0411">Iron-sulfur</keyword>
<dbReference type="KEGG" id="pnp:IJ22_32030"/>
<keyword evidence="7" id="KW-1185">Reference proteome</keyword>
<evidence type="ECO:0000313" key="6">
    <source>
        <dbReference type="EMBL" id="ALS23572.1"/>
    </source>
</evidence>
<dbReference type="GO" id="GO:0016491">
    <property type="term" value="F:oxidoreductase activity"/>
    <property type="evidence" value="ECO:0007669"/>
    <property type="project" value="UniProtKB-KW"/>
</dbReference>
<dbReference type="AlphaFoldDB" id="A0A0U2W4V9"/>
<keyword evidence="4" id="KW-0408">Iron</keyword>
<dbReference type="RefSeq" id="WP_062409480.1">
    <property type="nucleotide sequence ID" value="NZ_CP013652.1"/>
</dbReference>
<sequence length="434" mass="46937">MEEMNLKVTRTVQKDITVNVQEVKVDICVVGAGISGVSAALEAARSGHKVALVDGSPTLGGQAVNSIIGTFAGLVSNGPNPYLMTYGIAEDIIRDLGAAGNLHLRRRFNTIMYDEVALARWIEKSVRDAGVTVITGAVLRGVTRKGTRIDSIDLATRYGDLRLYANGFVDATGDAALAWHAGLPCREPAEGSVYGSQVLVLEGIDEKNYPSYDELIQRLKDKADDYGFERRDGLAIVFPGRGTALLNMTHVETPLEPIAAAEKALEGKDQADRTVVFLKNEFPLAFGQCRVRSYGFPGVRQTRWIVGRRQLTVEDVRAGTRFPDAVARTAWPIELHNRKDGYVWQPFSEDHVHYIPLSSLTPPDVDNLAAAGRCIDGDLAALSSVRVMGPCIATGAAAAHALSLAGTGSVHEIDIAALQERLKDNLTRMDPYNG</sequence>
<evidence type="ECO:0000256" key="1">
    <source>
        <dbReference type="ARBA" id="ARBA00022485"/>
    </source>
</evidence>
<reference evidence="6 7" key="2">
    <citation type="journal article" date="2016" name="Genome Announc.">
        <title>Complete Genome Sequences of Two Interactive Moderate Thermophiles, Paenibacillus napthalenovorans 32O-Y and Paenibacillus sp. 32O-W.</title>
        <authorList>
            <person name="Butler R.R.III."/>
            <person name="Wang J."/>
            <person name="Stark B.C."/>
            <person name="Pombert J.F."/>
        </authorList>
    </citation>
    <scope>NUCLEOTIDE SEQUENCE [LARGE SCALE GENOMIC DNA]</scope>
    <source>
        <strain evidence="6 7">32O-Y</strain>
    </source>
</reference>
<evidence type="ECO:0000256" key="4">
    <source>
        <dbReference type="ARBA" id="ARBA00023004"/>
    </source>
</evidence>
<dbReference type="InterPro" id="IPR039650">
    <property type="entry name" value="HdrA-like"/>
</dbReference>
<dbReference type="PANTHER" id="PTHR43498:SF1">
    <property type="entry name" value="COB--COM HETERODISULFIDE REDUCTASE IRON-SULFUR SUBUNIT A"/>
    <property type="match status" value="1"/>
</dbReference>
<name>A0A0U2W4V9_9BACL</name>
<dbReference type="Gene3D" id="3.50.50.60">
    <property type="entry name" value="FAD/NAD(P)-binding domain"/>
    <property type="match status" value="1"/>
</dbReference>
<dbReference type="STRING" id="162209.IJ22_32030"/>
<reference evidence="7" key="1">
    <citation type="submission" date="2015-12" db="EMBL/GenBank/DDBJ databases">
        <title>Complete genome sequences of two moderately thermophilic Paenibacillus species.</title>
        <authorList>
            <person name="Butler R.III."/>
            <person name="Wang J."/>
            <person name="Stark B.C."/>
            <person name="Pombert J.-F."/>
        </authorList>
    </citation>
    <scope>NUCLEOTIDE SEQUENCE [LARGE SCALE GENOMIC DNA]</scope>
    <source>
        <strain evidence="7">32O-Y</strain>
    </source>
</reference>
<dbReference type="PANTHER" id="PTHR43498">
    <property type="entry name" value="FERREDOXIN:COB-COM HETERODISULFIDE REDUCTASE SUBUNIT A"/>
    <property type="match status" value="1"/>
</dbReference>
<keyword evidence="3" id="KW-0560">Oxidoreductase</keyword>
<organism evidence="6 7">
    <name type="scientific">Paenibacillus naphthalenovorans</name>
    <dbReference type="NCBI Taxonomy" id="162209"/>
    <lineage>
        <taxon>Bacteria</taxon>
        <taxon>Bacillati</taxon>
        <taxon>Bacillota</taxon>
        <taxon>Bacilli</taxon>
        <taxon>Bacillales</taxon>
        <taxon>Paenibacillaceae</taxon>
        <taxon>Paenibacillus</taxon>
    </lineage>
</organism>